<reference evidence="1" key="1">
    <citation type="journal article" date="2020" name="mSystems">
        <title>Genome- and Community-Level Interaction Insights into Carbon Utilization and Element Cycling Functions of Hydrothermarchaeota in Hydrothermal Sediment.</title>
        <authorList>
            <person name="Zhou Z."/>
            <person name="Liu Y."/>
            <person name="Xu W."/>
            <person name="Pan J."/>
            <person name="Luo Z.H."/>
            <person name="Li M."/>
        </authorList>
    </citation>
    <scope>NUCLEOTIDE SEQUENCE [LARGE SCALE GENOMIC DNA]</scope>
    <source>
        <strain evidence="1">SpSt-125</strain>
    </source>
</reference>
<dbReference type="EMBL" id="DSEU01000004">
    <property type="protein sequence ID" value="HEM66182.1"/>
    <property type="molecule type" value="Genomic_DNA"/>
</dbReference>
<gene>
    <name evidence="1" type="ORF">ENO26_01165</name>
</gene>
<accession>A0A7J2U1V8</accession>
<proteinExistence type="predicted"/>
<comment type="caution">
    <text evidence="1">The sequence shown here is derived from an EMBL/GenBank/DDBJ whole genome shotgun (WGS) entry which is preliminary data.</text>
</comment>
<organism evidence="1">
    <name type="scientific">Ignisphaera aggregans</name>
    <dbReference type="NCBI Taxonomy" id="334771"/>
    <lineage>
        <taxon>Archaea</taxon>
        <taxon>Thermoproteota</taxon>
        <taxon>Thermoprotei</taxon>
        <taxon>Desulfurococcales</taxon>
        <taxon>Desulfurococcaceae</taxon>
        <taxon>Ignisphaera</taxon>
    </lineage>
</organism>
<evidence type="ECO:0000313" key="1">
    <source>
        <dbReference type="EMBL" id="HEM66182.1"/>
    </source>
</evidence>
<sequence>MPSIGIELDNVMICLYTLDGTIEDECVSQALHSIYTISLYLGVRIRYSTLQSLANYVREWNTLTELEQELVAELFKDLVKSYIISDYNHVKEVSKKIFKILIGTGIDTKTAKDTIELALNTLYTALSMSLISTASEDKALLNTHGITVAPENLVL</sequence>
<protein>
    <submittedName>
        <fullName evidence="1">Uncharacterized protein</fullName>
    </submittedName>
</protein>
<name>A0A7J2U1V8_9CREN</name>
<dbReference type="AlphaFoldDB" id="A0A7J2U1V8"/>